<dbReference type="EMBL" id="FMAY01000001">
    <property type="protein sequence ID" value="SCB76541.1"/>
    <property type="molecule type" value="Genomic_DNA"/>
</dbReference>
<evidence type="ECO:0000313" key="1">
    <source>
        <dbReference type="EMBL" id="SCB76541.1"/>
    </source>
</evidence>
<protein>
    <submittedName>
        <fullName evidence="1">Uncharacterized protein</fullName>
    </submittedName>
</protein>
<gene>
    <name evidence="1" type="ORF">GA0061071_101310</name>
</gene>
<keyword evidence="2" id="KW-1185">Reference proteome</keyword>
<name>A0A1C3Z2G7_9ENTR</name>
<proteinExistence type="predicted"/>
<dbReference type="Proteomes" id="UP000198975">
    <property type="component" value="Unassembled WGS sequence"/>
</dbReference>
<accession>A0A1C3Z2G7</accession>
<organism evidence="1 2">
    <name type="scientific">Kosakonia oryzendophytica</name>
    <dbReference type="NCBI Taxonomy" id="1005665"/>
    <lineage>
        <taxon>Bacteria</taxon>
        <taxon>Pseudomonadati</taxon>
        <taxon>Pseudomonadota</taxon>
        <taxon>Gammaproteobacteria</taxon>
        <taxon>Enterobacterales</taxon>
        <taxon>Enterobacteriaceae</taxon>
        <taxon>Kosakonia</taxon>
    </lineage>
</organism>
<reference evidence="2" key="1">
    <citation type="submission" date="2016-08" db="EMBL/GenBank/DDBJ databases">
        <authorList>
            <person name="Varghese N."/>
            <person name="Submissions Spin"/>
        </authorList>
    </citation>
    <scope>NUCLEOTIDE SEQUENCE [LARGE SCALE GENOMIC DNA]</scope>
    <source>
        <strain evidence="2">REICA_082</strain>
    </source>
</reference>
<evidence type="ECO:0000313" key="2">
    <source>
        <dbReference type="Proteomes" id="UP000198975"/>
    </source>
</evidence>
<dbReference type="AlphaFoldDB" id="A0A1C3Z2G7"/>
<sequence length="53" mass="5951">MAACFAKHLPAVLLYRTHPRTSCEKHACPWKKPSSHRLIGTLSGKHSEQRVIA</sequence>